<dbReference type="EMBL" id="JARKIE010000047">
    <property type="protein sequence ID" value="KAJ7693160.1"/>
    <property type="molecule type" value="Genomic_DNA"/>
</dbReference>
<dbReference type="Proteomes" id="UP001221757">
    <property type="component" value="Unassembled WGS sequence"/>
</dbReference>
<accession>A0AAD7DLR9</accession>
<reference evidence="2" key="1">
    <citation type="submission" date="2023-03" db="EMBL/GenBank/DDBJ databases">
        <title>Massive genome expansion in bonnet fungi (Mycena s.s.) driven by repeated elements and novel gene families across ecological guilds.</title>
        <authorList>
            <consortium name="Lawrence Berkeley National Laboratory"/>
            <person name="Harder C.B."/>
            <person name="Miyauchi S."/>
            <person name="Viragh M."/>
            <person name="Kuo A."/>
            <person name="Thoen E."/>
            <person name="Andreopoulos B."/>
            <person name="Lu D."/>
            <person name="Skrede I."/>
            <person name="Drula E."/>
            <person name="Henrissat B."/>
            <person name="Morin E."/>
            <person name="Kohler A."/>
            <person name="Barry K."/>
            <person name="LaButti K."/>
            <person name="Morin E."/>
            <person name="Salamov A."/>
            <person name="Lipzen A."/>
            <person name="Mereny Z."/>
            <person name="Hegedus B."/>
            <person name="Baldrian P."/>
            <person name="Stursova M."/>
            <person name="Weitz H."/>
            <person name="Taylor A."/>
            <person name="Grigoriev I.V."/>
            <person name="Nagy L.G."/>
            <person name="Martin F."/>
            <person name="Kauserud H."/>
        </authorList>
    </citation>
    <scope>NUCLEOTIDE SEQUENCE</scope>
    <source>
        <strain evidence="2">CBHHK067</strain>
    </source>
</reference>
<protein>
    <submittedName>
        <fullName evidence="2">Uncharacterized protein</fullName>
    </submittedName>
</protein>
<evidence type="ECO:0000256" key="1">
    <source>
        <dbReference type="SAM" id="SignalP"/>
    </source>
</evidence>
<organism evidence="2 3">
    <name type="scientific">Mycena rosella</name>
    <name type="common">Pink bonnet</name>
    <name type="synonym">Agaricus rosellus</name>
    <dbReference type="NCBI Taxonomy" id="1033263"/>
    <lineage>
        <taxon>Eukaryota</taxon>
        <taxon>Fungi</taxon>
        <taxon>Dikarya</taxon>
        <taxon>Basidiomycota</taxon>
        <taxon>Agaricomycotina</taxon>
        <taxon>Agaricomycetes</taxon>
        <taxon>Agaricomycetidae</taxon>
        <taxon>Agaricales</taxon>
        <taxon>Marasmiineae</taxon>
        <taxon>Mycenaceae</taxon>
        <taxon>Mycena</taxon>
    </lineage>
</organism>
<feature type="chain" id="PRO_5042258064" evidence="1">
    <location>
        <begin position="20"/>
        <end position="90"/>
    </location>
</feature>
<evidence type="ECO:0000313" key="3">
    <source>
        <dbReference type="Proteomes" id="UP001221757"/>
    </source>
</evidence>
<gene>
    <name evidence="2" type="ORF">B0H17DRAFT_1060324</name>
</gene>
<comment type="caution">
    <text evidence="2">The sequence shown here is derived from an EMBL/GenBank/DDBJ whole genome shotgun (WGS) entry which is preliminary data.</text>
</comment>
<keyword evidence="3" id="KW-1185">Reference proteome</keyword>
<evidence type="ECO:0000313" key="2">
    <source>
        <dbReference type="EMBL" id="KAJ7693160.1"/>
    </source>
</evidence>
<name>A0AAD7DLR9_MYCRO</name>
<feature type="signal peptide" evidence="1">
    <location>
        <begin position="1"/>
        <end position="19"/>
    </location>
</feature>
<sequence>MFSAKAILTALAFAAVSTATPTAATAAVIPTPLTPATITVCSGSISPPNGCLTISVVSDSCVNLTGGLSFLNKEISWAQVPDGFVCTFYE</sequence>
<proteinExistence type="predicted"/>
<keyword evidence="1" id="KW-0732">Signal</keyword>
<dbReference type="AlphaFoldDB" id="A0AAD7DLR9"/>